<evidence type="ECO:0000256" key="1">
    <source>
        <dbReference type="ARBA" id="ARBA00005952"/>
    </source>
</evidence>
<dbReference type="PANTHER" id="PTHR11078:SF3">
    <property type="entry name" value="ANTITERMINATION NUSB DOMAIN-CONTAINING PROTEIN"/>
    <property type="match status" value="1"/>
</dbReference>
<gene>
    <name evidence="6 8" type="primary">nusB</name>
    <name evidence="8" type="ORF">LVJ82_18135</name>
</gene>
<dbReference type="InterPro" id="IPR006027">
    <property type="entry name" value="NusB_RsmB_TIM44"/>
</dbReference>
<dbReference type="Pfam" id="PF01029">
    <property type="entry name" value="NusB"/>
    <property type="match status" value="1"/>
</dbReference>
<keyword evidence="4 6" id="KW-0805">Transcription regulation</keyword>
<feature type="domain" description="NusB/RsmB/TIM44" evidence="7">
    <location>
        <begin position="6"/>
        <end position="131"/>
    </location>
</feature>
<keyword evidence="3 6" id="KW-0694">RNA-binding</keyword>
<dbReference type="NCBIfam" id="TIGR01951">
    <property type="entry name" value="nusB"/>
    <property type="match status" value="1"/>
</dbReference>
<dbReference type="SUPFAM" id="SSF48013">
    <property type="entry name" value="NusB-like"/>
    <property type="match status" value="1"/>
</dbReference>
<evidence type="ECO:0000313" key="8">
    <source>
        <dbReference type="EMBL" id="UOO89336.1"/>
    </source>
</evidence>
<sequence>MKTARRRAREFVVQGLYQAQLNSALTASNIRSNLLDNEQFLKADEPLFTQVFDGAFETQTELLQLITPHLDRDLAEVSPIERAVLLMATFELRAMPETPYPVIINEAIEITKTFGGTDGFKFVNGILDKIAPQLRPNDPPRK</sequence>
<dbReference type="HAMAP" id="MF_00073">
    <property type="entry name" value="NusB"/>
    <property type="match status" value="1"/>
</dbReference>
<accession>A0ABY4E0K5</accession>
<evidence type="ECO:0000256" key="2">
    <source>
        <dbReference type="ARBA" id="ARBA00022814"/>
    </source>
</evidence>
<dbReference type="Gene3D" id="1.10.940.10">
    <property type="entry name" value="NusB-like"/>
    <property type="match status" value="1"/>
</dbReference>
<proteinExistence type="inferred from homology"/>
<dbReference type="RefSeq" id="WP_058357035.1">
    <property type="nucleotide sequence ID" value="NZ_CABKVG010000010.1"/>
</dbReference>
<evidence type="ECO:0000313" key="9">
    <source>
        <dbReference type="Proteomes" id="UP000832011"/>
    </source>
</evidence>
<reference evidence="8 9" key="1">
    <citation type="journal article" date="2022" name="Res Sq">
        <title>Evolution of multicellular longitudinally dividing oral cavity symbionts (Neisseriaceae).</title>
        <authorList>
            <person name="Nyongesa S."/>
            <person name="Weber P."/>
            <person name="Bernet E."/>
            <person name="Pullido F."/>
            <person name="Nieckarz M."/>
            <person name="Delaby M."/>
            <person name="Nieves C."/>
            <person name="Viehboeck T."/>
            <person name="Krause N."/>
            <person name="Rivera-Millot A."/>
            <person name="Nakamura A."/>
            <person name="Vischer N."/>
            <person name="VanNieuwenhze M."/>
            <person name="Brun Y."/>
            <person name="Cava F."/>
            <person name="Bulgheresi S."/>
            <person name="Veyrier F."/>
        </authorList>
    </citation>
    <scope>NUCLEOTIDE SEQUENCE [LARGE SCALE GENOMIC DNA]</scope>
    <source>
        <strain evidence="8 9">SN4</strain>
    </source>
</reference>
<dbReference type="InterPro" id="IPR035926">
    <property type="entry name" value="NusB-like_sf"/>
</dbReference>
<evidence type="ECO:0000256" key="6">
    <source>
        <dbReference type="HAMAP-Rule" id="MF_00073"/>
    </source>
</evidence>
<dbReference type="EMBL" id="CP091511">
    <property type="protein sequence ID" value="UOO89336.1"/>
    <property type="molecule type" value="Genomic_DNA"/>
</dbReference>
<evidence type="ECO:0000256" key="5">
    <source>
        <dbReference type="ARBA" id="ARBA00023163"/>
    </source>
</evidence>
<evidence type="ECO:0000256" key="4">
    <source>
        <dbReference type="ARBA" id="ARBA00023015"/>
    </source>
</evidence>
<evidence type="ECO:0000259" key="7">
    <source>
        <dbReference type="Pfam" id="PF01029"/>
    </source>
</evidence>
<comment type="similarity">
    <text evidence="1 6">Belongs to the NusB family.</text>
</comment>
<dbReference type="Proteomes" id="UP000832011">
    <property type="component" value="Chromosome"/>
</dbReference>
<protein>
    <recommendedName>
        <fullName evidence="6">Transcription antitermination protein NusB</fullName>
    </recommendedName>
    <alternativeName>
        <fullName evidence="6">Antitermination factor NusB</fullName>
    </alternativeName>
</protein>
<name>A0ABY4E0K5_9NEIS</name>
<keyword evidence="9" id="KW-1185">Reference proteome</keyword>
<evidence type="ECO:0000256" key="3">
    <source>
        <dbReference type="ARBA" id="ARBA00022884"/>
    </source>
</evidence>
<organism evidence="8 9">
    <name type="scientific">Vitreoscilla massiliensis</name>
    <dbReference type="NCBI Taxonomy" id="1689272"/>
    <lineage>
        <taxon>Bacteria</taxon>
        <taxon>Pseudomonadati</taxon>
        <taxon>Pseudomonadota</taxon>
        <taxon>Betaproteobacteria</taxon>
        <taxon>Neisseriales</taxon>
        <taxon>Neisseriaceae</taxon>
        <taxon>Vitreoscilla</taxon>
    </lineage>
</organism>
<comment type="function">
    <text evidence="6">Involved in transcription antitermination. Required for transcription of ribosomal RNA (rRNA) genes. Binds specifically to the boxA antiterminator sequence of the ribosomal RNA (rrn) operons.</text>
</comment>
<dbReference type="PANTHER" id="PTHR11078">
    <property type="entry name" value="N UTILIZATION SUBSTANCE PROTEIN B-RELATED"/>
    <property type="match status" value="1"/>
</dbReference>
<keyword evidence="5 6" id="KW-0804">Transcription</keyword>
<dbReference type="InterPro" id="IPR011605">
    <property type="entry name" value="NusB_fam"/>
</dbReference>
<keyword evidence="2 6" id="KW-0889">Transcription antitermination</keyword>